<evidence type="ECO:0000256" key="2">
    <source>
        <dbReference type="ARBA" id="ARBA00023125"/>
    </source>
</evidence>
<dbReference type="PANTHER" id="PTHR30136">
    <property type="entry name" value="HELIX-TURN-HELIX TRANSCRIPTIONAL REGULATOR, ICLR FAMILY"/>
    <property type="match status" value="1"/>
</dbReference>
<dbReference type="Pfam" id="PF01614">
    <property type="entry name" value="IclR_C"/>
    <property type="match status" value="1"/>
</dbReference>
<dbReference type="Pfam" id="PF09339">
    <property type="entry name" value="HTH_IclR"/>
    <property type="match status" value="1"/>
</dbReference>
<dbReference type="Gene3D" id="1.10.10.10">
    <property type="entry name" value="Winged helix-like DNA-binding domain superfamily/Winged helix DNA-binding domain"/>
    <property type="match status" value="1"/>
</dbReference>
<dbReference type="SMART" id="SM00346">
    <property type="entry name" value="HTH_ICLR"/>
    <property type="match status" value="1"/>
</dbReference>
<dbReference type="GO" id="GO:0003677">
    <property type="term" value="F:DNA binding"/>
    <property type="evidence" value="ECO:0007669"/>
    <property type="project" value="UniProtKB-KW"/>
</dbReference>
<evidence type="ECO:0000259" key="4">
    <source>
        <dbReference type="PROSITE" id="PS51077"/>
    </source>
</evidence>
<feature type="domain" description="HTH iclR-type" evidence="4">
    <location>
        <begin position="23"/>
        <end position="84"/>
    </location>
</feature>
<proteinExistence type="predicted"/>
<dbReference type="RefSeq" id="WP_238281247.1">
    <property type="nucleotide sequence ID" value="NZ_BPQL01000120.1"/>
</dbReference>
<dbReference type="InterPro" id="IPR036390">
    <property type="entry name" value="WH_DNA-bd_sf"/>
</dbReference>
<evidence type="ECO:0000256" key="3">
    <source>
        <dbReference type="ARBA" id="ARBA00023163"/>
    </source>
</evidence>
<evidence type="ECO:0000313" key="6">
    <source>
        <dbReference type="EMBL" id="MET3691994.1"/>
    </source>
</evidence>
<dbReference type="PROSITE" id="PS51078">
    <property type="entry name" value="ICLR_ED"/>
    <property type="match status" value="1"/>
</dbReference>
<protein>
    <submittedName>
        <fullName evidence="6">DNA-binding IclR family transcriptional regulator</fullName>
    </submittedName>
</protein>
<dbReference type="InterPro" id="IPR050707">
    <property type="entry name" value="HTH_MetabolicPath_Reg"/>
</dbReference>
<evidence type="ECO:0000256" key="1">
    <source>
        <dbReference type="ARBA" id="ARBA00023015"/>
    </source>
</evidence>
<evidence type="ECO:0000259" key="5">
    <source>
        <dbReference type="PROSITE" id="PS51078"/>
    </source>
</evidence>
<dbReference type="Gene3D" id="3.30.450.40">
    <property type="match status" value="1"/>
</dbReference>
<dbReference type="InterPro" id="IPR036388">
    <property type="entry name" value="WH-like_DNA-bd_sf"/>
</dbReference>
<organism evidence="6 7">
    <name type="scientific">Methylobacterium goesingense</name>
    <dbReference type="NCBI Taxonomy" id="243690"/>
    <lineage>
        <taxon>Bacteria</taxon>
        <taxon>Pseudomonadati</taxon>
        <taxon>Pseudomonadota</taxon>
        <taxon>Alphaproteobacteria</taxon>
        <taxon>Hyphomicrobiales</taxon>
        <taxon>Methylobacteriaceae</taxon>
        <taxon>Methylobacterium</taxon>
    </lineage>
</organism>
<dbReference type="SUPFAM" id="SSF46785">
    <property type="entry name" value="Winged helix' DNA-binding domain"/>
    <property type="match status" value="1"/>
</dbReference>
<keyword evidence="2 6" id="KW-0238">DNA-binding</keyword>
<keyword evidence="3" id="KW-0804">Transcription</keyword>
<gene>
    <name evidence="6" type="ORF">ABID43_001525</name>
</gene>
<keyword evidence="1" id="KW-0805">Transcription regulation</keyword>
<name>A0ABV2L2X2_9HYPH</name>
<accession>A0ABV2L2X2</accession>
<comment type="caution">
    <text evidence="6">The sequence shown here is derived from an EMBL/GenBank/DDBJ whole genome shotgun (WGS) entry which is preliminary data.</text>
</comment>
<dbReference type="InterPro" id="IPR014757">
    <property type="entry name" value="Tscrpt_reg_IclR_C"/>
</dbReference>
<dbReference type="InterPro" id="IPR011991">
    <property type="entry name" value="ArsR-like_HTH"/>
</dbReference>
<dbReference type="PANTHER" id="PTHR30136:SF24">
    <property type="entry name" value="HTH-TYPE TRANSCRIPTIONAL REPRESSOR ALLR"/>
    <property type="match status" value="1"/>
</dbReference>
<dbReference type="SUPFAM" id="SSF55781">
    <property type="entry name" value="GAF domain-like"/>
    <property type="match status" value="1"/>
</dbReference>
<dbReference type="InterPro" id="IPR005471">
    <property type="entry name" value="Tscrpt_reg_IclR_N"/>
</dbReference>
<dbReference type="Proteomes" id="UP001549145">
    <property type="component" value="Unassembled WGS sequence"/>
</dbReference>
<dbReference type="CDD" id="cd00090">
    <property type="entry name" value="HTH_ARSR"/>
    <property type="match status" value="1"/>
</dbReference>
<dbReference type="InterPro" id="IPR029016">
    <property type="entry name" value="GAF-like_dom_sf"/>
</dbReference>
<evidence type="ECO:0000313" key="7">
    <source>
        <dbReference type="Proteomes" id="UP001549145"/>
    </source>
</evidence>
<reference evidence="6 7" key="1">
    <citation type="submission" date="2024-06" db="EMBL/GenBank/DDBJ databases">
        <title>Genomic Encyclopedia of Type Strains, Phase IV (KMG-IV): sequencing the most valuable type-strain genomes for metagenomic binning, comparative biology and taxonomic classification.</title>
        <authorList>
            <person name="Goeker M."/>
        </authorList>
    </citation>
    <scope>NUCLEOTIDE SEQUENCE [LARGE SCALE GENOMIC DNA]</scope>
    <source>
        <strain evidence="6 7">DSM 21331</strain>
    </source>
</reference>
<feature type="domain" description="IclR-ED" evidence="5">
    <location>
        <begin position="85"/>
        <end position="265"/>
    </location>
</feature>
<dbReference type="EMBL" id="JBEPMM010000003">
    <property type="protein sequence ID" value="MET3691994.1"/>
    <property type="molecule type" value="Genomic_DNA"/>
</dbReference>
<keyword evidence="7" id="KW-1185">Reference proteome</keyword>
<sequence length="284" mass="31021">MTLLDLQRYEFIQNAVLNIGTMDSTLLKGLTVLEHLAASEAPRGVSELARVLDLTKSNVHRTLQTLVAAGYVRATPAGTYECTLKLFELASSVLARVDVRQVAERFMRSLADQTQETIHLSLLDGADVIYLHKIESPQPVRAYSSIGGRAPAYCVASGKALLAYQEEALVHLPDPLPTYTPRTITSLDMLRHELEQVRVQGFAINRGEWREGVCGLAAIVHDALRKPIASIGISGPSDRLDPAALRRFSDVVVDSARGLSRALGYNPIDLAPRITRTGAMREPA</sequence>
<dbReference type="PROSITE" id="PS51077">
    <property type="entry name" value="HTH_ICLR"/>
    <property type="match status" value="1"/>
</dbReference>